<evidence type="ECO:0000313" key="8">
    <source>
        <dbReference type="EMBL" id="ADB33068.1"/>
    </source>
</evidence>
<dbReference type="InterPro" id="IPR021115">
    <property type="entry name" value="Pyridoxal-P_BS"/>
</dbReference>
<dbReference type="PANTHER" id="PTHR11999">
    <property type="entry name" value="GROUP II PYRIDOXAL-5-PHOSPHATE DECARBOXYLASE"/>
    <property type="match status" value="1"/>
</dbReference>
<dbReference type="HOGENOM" id="CLU_011856_0_4_11"/>
<name>D2PRC0_KRIFD</name>
<dbReference type="InterPro" id="IPR002129">
    <property type="entry name" value="PyrdxlP-dep_de-COase"/>
</dbReference>
<dbReference type="GO" id="GO:0019752">
    <property type="term" value="P:carboxylic acid metabolic process"/>
    <property type="evidence" value="ECO:0007669"/>
    <property type="project" value="InterPro"/>
</dbReference>
<organism evidence="8 9">
    <name type="scientific">Kribbella flavida (strain DSM 17836 / JCM 10339 / NBRC 14399)</name>
    <dbReference type="NCBI Taxonomy" id="479435"/>
    <lineage>
        <taxon>Bacteria</taxon>
        <taxon>Bacillati</taxon>
        <taxon>Actinomycetota</taxon>
        <taxon>Actinomycetes</taxon>
        <taxon>Propionibacteriales</taxon>
        <taxon>Kribbellaceae</taxon>
        <taxon>Kribbella</taxon>
    </lineage>
</organism>
<dbReference type="KEGG" id="kfl:Kfla_4019"/>
<evidence type="ECO:0000256" key="1">
    <source>
        <dbReference type="ARBA" id="ARBA00001933"/>
    </source>
</evidence>
<dbReference type="SUPFAM" id="SSF53383">
    <property type="entry name" value="PLP-dependent transferases"/>
    <property type="match status" value="1"/>
</dbReference>
<comment type="similarity">
    <text evidence="2 7">Belongs to the group II decarboxylase family.</text>
</comment>
<dbReference type="STRING" id="479435.Kfla_4019"/>
<keyword evidence="9" id="KW-1185">Reference proteome</keyword>
<protein>
    <submittedName>
        <fullName evidence="8">Pyridoxal-dependent decarboxylase</fullName>
    </submittedName>
</protein>
<feature type="modified residue" description="N6-(pyridoxal phosphate)lysine" evidence="6">
    <location>
        <position position="299"/>
    </location>
</feature>
<evidence type="ECO:0000256" key="3">
    <source>
        <dbReference type="ARBA" id="ARBA00022793"/>
    </source>
</evidence>
<dbReference type="Gene3D" id="3.90.1150.170">
    <property type="match status" value="1"/>
</dbReference>
<evidence type="ECO:0000256" key="5">
    <source>
        <dbReference type="ARBA" id="ARBA00023239"/>
    </source>
</evidence>
<dbReference type="Gene3D" id="3.40.640.10">
    <property type="entry name" value="Type I PLP-dependent aspartate aminotransferase-like (Major domain)"/>
    <property type="match status" value="1"/>
</dbReference>
<reference evidence="8 9" key="2">
    <citation type="journal article" date="2010" name="Stand. Genomic Sci.">
        <title>Complete genome sequence of Kribbella flavida type strain (IFO 14399).</title>
        <authorList>
            <person name="Pukall R."/>
            <person name="Lapidus A."/>
            <person name="Glavina Del Rio T."/>
            <person name="Copeland A."/>
            <person name="Tice H."/>
            <person name="Cheng J.-F."/>
            <person name="Lucas S."/>
            <person name="Chen F."/>
            <person name="Nolan M."/>
            <person name="LaButti K."/>
            <person name="Pati A."/>
            <person name="Ivanova N."/>
            <person name="Mavrommatis K."/>
            <person name="Mikhailova N."/>
            <person name="Pitluck S."/>
            <person name="Bruce D."/>
            <person name="Goodwin L."/>
            <person name="Land M."/>
            <person name="Hauser L."/>
            <person name="Chang Y.-J."/>
            <person name="Jeffries C.D."/>
            <person name="Chen A."/>
            <person name="Palaniappan K."/>
            <person name="Chain P."/>
            <person name="Rohde M."/>
            <person name="Goeker M."/>
            <person name="Bristow J."/>
            <person name="Eisen J.A."/>
            <person name="Markowitz V."/>
            <person name="Hugenholtz P."/>
            <person name="Kyrpides N.C."/>
            <person name="Klenk H.-P."/>
            <person name="Brettin T."/>
        </authorList>
    </citation>
    <scope>NUCLEOTIDE SEQUENCE [LARGE SCALE GENOMIC DNA]</scope>
    <source>
        <strain evidence="9">DSM 17836 / JCM 10339 / NBRC 14399</strain>
    </source>
</reference>
<evidence type="ECO:0000256" key="6">
    <source>
        <dbReference type="PIRSR" id="PIRSR602129-50"/>
    </source>
</evidence>
<dbReference type="Gene3D" id="3.90.1150.10">
    <property type="entry name" value="Aspartate Aminotransferase, domain 1"/>
    <property type="match status" value="1"/>
</dbReference>
<dbReference type="PROSITE" id="PS00392">
    <property type="entry name" value="DDC_GAD_HDC_YDC"/>
    <property type="match status" value="1"/>
</dbReference>
<evidence type="ECO:0000313" key="9">
    <source>
        <dbReference type="Proteomes" id="UP000007967"/>
    </source>
</evidence>
<dbReference type="InterPro" id="IPR015421">
    <property type="entry name" value="PyrdxlP-dep_Trfase_major"/>
</dbReference>
<dbReference type="eggNOG" id="COG0076">
    <property type="taxonomic scope" value="Bacteria"/>
</dbReference>
<keyword evidence="4 6" id="KW-0663">Pyridoxal phosphate</keyword>
<dbReference type="Proteomes" id="UP000007967">
    <property type="component" value="Chromosome"/>
</dbReference>
<dbReference type="GO" id="GO:0004058">
    <property type="term" value="F:aromatic-L-amino-acid decarboxylase activity"/>
    <property type="evidence" value="ECO:0007669"/>
    <property type="project" value="UniProtKB-ARBA"/>
</dbReference>
<dbReference type="PRINTS" id="PR00800">
    <property type="entry name" value="YHDCRBOXLASE"/>
</dbReference>
<reference evidence="9" key="1">
    <citation type="submission" date="2009-09" db="EMBL/GenBank/DDBJ databases">
        <title>The complete genome of Kribbella flavida DSM 17836.</title>
        <authorList>
            <consortium name="US DOE Joint Genome Institute (JGI-PGF)"/>
            <person name="Lucas S."/>
            <person name="Copeland A."/>
            <person name="Lapidus A."/>
            <person name="Glavina del Rio T."/>
            <person name="Dalin E."/>
            <person name="Tice H."/>
            <person name="Bruce D."/>
            <person name="Goodwin L."/>
            <person name="Pitluck S."/>
            <person name="Kyrpides N."/>
            <person name="Mavromatis K."/>
            <person name="Ivanova N."/>
            <person name="Saunders E."/>
            <person name="Brettin T."/>
            <person name="Detter J.C."/>
            <person name="Han C."/>
            <person name="Larimer F."/>
            <person name="Land M."/>
            <person name="Hauser L."/>
            <person name="Markowitz V."/>
            <person name="Cheng J.-F."/>
            <person name="Hugenholtz P."/>
            <person name="Woyke T."/>
            <person name="Wu D."/>
            <person name="Pukall R."/>
            <person name="Klenk H.-P."/>
            <person name="Eisen J.A."/>
        </authorList>
    </citation>
    <scope>NUCLEOTIDE SEQUENCE [LARGE SCALE GENOMIC DNA]</scope>
    <source>
        <strain evidence="9">DSM 17836 / JCM 10339 / NBRC 14399</strain>
    </source>
</reference>
<keyword evidence="5 7" id="KW-0456">Lyase</keyword>
<dbReference type="GO" id="GO:0006520">
    <property type="term" value="P:amino acid metabolic process"/>
    <property type="evidence" value="ECO:0007669"/>
    <property type="project" value="InterPro"/>
</dbReference>
<dbReference type="AlphaFoldDB" id="D2PRC0"/>
<gene>
    <name evidence="8" type="ordered locus">Kfla_4019</name>
</gene>
<dbReference type="InterPro" id="IPR010977">
    <property type="entry name" value="Aromatic_deC"/>
</dbReference>
<evidence type="ECO:0000256" key="4">
    <source>
        <dbReference type="ARBA" id="ARBA00022898"/>
    </source>
</evidence>
<proteinExistence type="inferred from homology"/>
<evidence type="ECO:0000256" key="7">
    <source>
        <dbReference type="RuleBase" id="RU000382"/>
    </source>
</evidence>
<accession>D2PRC0</accession>
<dbReference type="Pfam" id="PF00282">
    <property type="entry name" value="Pyridoxal_deC"/>
    <property type="match status" value="1"/>
</dbReference>
<dbReference type="InterPro" id="IPR015422">
    <property type="entry name" value="PyrdxlP-dep_Trfase_small"/>
</dbReference>
<dbReference type="InterPro" id="IPR015424">
    <property type="entry name" value="PyrdxlP-dep_Trfase"/>
</dbReference>
<dbReference type="GO" id="GO:0030170">
    <property type="term" value="F:pyridoxal phosphate binding"/>
    <property type="evidence" value="ECO:0007669"/>
    <property type="project" value="InterPro"/>
</dbReference>
<dbReference type="PANTHER" id="PTHR11999:SF70">
    <property type="entry name" value="MIP05841P"/>
    <property type="match status" value="1"/>
</dbReference>
<comment type="cofactor">
    <cofactor evidence="1 6 7">
        <name>pyridoxal 5'-phosphate</name>
        <dbReference type="ChEBI" id="CHEBI:597326"/>
    </cofactor>
</comment>
<evidence type="ECO:0000256" key="2">
    <source>
        <dbReference type="ARBA" id="ARBA00009533"/>
    </source>
</evidence>
<keyword evidence="3" id="KW-0210">Decarboxylase</keyword>
<sequence>MLTGMYDDKAPLALSGEQMRRLGYAATDFLADRIERLGDQPVTAEWSRADLEDKLREAIPTAGTDPEKVLERVVSDVLSACAATDHPRFFSFVPSPGNYVAAVADFLASGANVFAGNWVGGAGAAQVELVVIEWLRELFGLPAAAGGILTTGGTQASLLALHAARTKRFGGVAPQARIYVTHQTHAAVVRGFSYLGFGADQIRRVRCAPDLTMDADALRQAIIADRAAGTAPFFAVATAGTTNTGAIDPLAAIADVCSEQDVWFHVDAAYGGAAILTDQGRQLLRGLERADSIAVDPHKWWFQPYEAGCVLVRDVDVLSDAFALHAEYLTENRAATRPVNFYDYGPQLTRSFRALKLWMTLQTFGLDAVRAGVAHGMDMAEYAESLLLRTPYWQIVSPAQLSVLTFRPHHPGLDAATLDEVTRRIAAAMMKQGFALVLTTDLGDGPVLRFCSTHPQTTRADVETTVELLTRFLRETVDKLAV</sequence>
<dbReference type="EMBL" id="CP001736">
    <property type="protein sequence ID" value="ADB33068.1"/>
    <property type="molecule type" value="Genomic_DNA"/>
</dbReference>